<accession>A0A9D6UZP3</accession>
<organism evidence="1 2">
    <name type="scientific">Desulfomonile tiedjei</name>
    <dbReference type="NCBI Taxonomy" id="2358"/>
    <lineage>
        <taxon>Bacteria</taxon>
        <taxon>Pseudomonadati</taxon>
        <taxon>Thermodesulfobacteriota</taxon>
        <taxon>Desulfomonilia</taxon>
        <taxon>Desulfomonilales</taxon>
        <taxon>Desulfomonilaceae</taxon>
        <taxon>Desulfomonile</taxon>
    </lineage>
</organism>
<protein>
    <submittedName>
        <fullName evidence="1">TIGR04076 family protein</fullName>
    </submittedName>
</protein>
<evidence type="ECO:0000313" key="1">
    <source>
        <dbReference type="EMBL" id="MBI5248005.1"/>
    </source>
</evidence>
<dbReference type="NCBIfam" id="TIGR04076">
    <property type="entry name" value="TIGR04076 family protein"/>
    <property type="match status" value="1"/>
</dbReference>
<dbReference type="EMBL" id="JACRDE010000026">
    <property type="protein sequence ID" value="MBI5248005.1"/>
    <property type="molecule type" value="Genomic_DNA"/>
</dbReference>
<dbReference type="Proteomes" id="UP000807825">
    <property type="component" value="Unassembled WGS sequence"/>
</dbReference>
<reference evidence="1" key="1">
    <citation type="submission" date="2020-07" db="EMBL/GenBank/DDBJ databases">
        <title>Huge and variable diversity of episymbiotic CPR bacteria and DPANN archaea in groundwater ecosystems.</title>
        <authorList>
            <person name="He C.Y."/>
            <person name="Keren R."/>
            <person name="Whittaker M."/>
            <person name="Farag I.F."/>
            <person name="Doudna J."/>
            <person name="Cate J.H.D."/>
            <person name="Banfield J.F."/>
        </authorList>
    </citation>
    <scope>NUCLEOTIDE SEQUENCE</scope>
    <source>
        <strain evidence="1">NC_groundwater_1664_Pr3_B-0.1um_52_9</strain>
    </source>
</reference>
<sequence length="93" mass="10099">MGQEEKIGHRVVGTITGVKGSCNVGHKLGDRLELSGRSSGGLCGFFYHQAFPYIIMLQFGGGFPPEWGGPDVVVLDCIDRANAVTMELRRMND</sequence>
<evidence type="ECO:0000313" key="2">
    <source>
        <dbReference type="Proteomes" id="UP000807825"/>
    </source>
</evidence>
<proteinExistence type="predicted"/>
<dbReference type="InterPro" id="IPR023811">
    <property type="entry name" value="CHP04076"/>
</dbReference>
<comment type="caution">
    <text evidence="1">The sequence shown here is derived from an EMBL/GenBank/DDBJ whole genome shotgun (WGS) entry which is preliminary data.</text>
</comment>
<gene>
    <name evidence="1" type="ORF">HY912_00800</name>
</gene>
<dbReference type="AlphaFoldDB" id="A0A9D6UZP3"/>
<name>A0A9D6UZP3_9BACT</name>